<dbReference type="GO" id="GO:0006355">
    <property type="term" value="P:regulation of DNA-templated transcription"/>
    <property type="evidence" value="ECO:0007669"/>
    <property type="project" value="InterPro"/>
</dbReference>
<feature type="compositionally biased region" description="Polar residues" evidence="1">
    <location>
        <begin position="45"/>
        <end position="59"/>
    </location>
</feature>
<dbReference type="PANTHER" id="PTHR13318">
    <property type="entry name" value="PARTNER OF PAIRED, ISOFORM B-RELATED"/>
    <property type="match status" value="1"/>
</dbReference>
<dbReference type="InterPro" id="IPR001611">
    <property type="entry name" value="Leu-rich_rpt"/>
</dbReference>
<dbReference type="Pfam" id="PF13516">
    <property type="entry name" value="LRR_6"/>
    <property type="match status" value="1"/>
</dbReference>
<evidence type="ECO:0000256" key="1">
    <source>
        <dbReference type="SAM" id="MobiDB-lite"/>
    </source>
</evidence>
<evidence type="ECO:0000313" key="3">
    <source>
        <dbReference type="EMBL" id="KAK3327229.1"/>
    </source>
</evidence>
<dbReference type="FunFam" id="3.80.10.10:FF:000601">
    <property type="entry name" value="DNA repair protein Rad7, protein"/>
    <property type="match status" value="1"/>
</dbReference>
<sequence length="627" mass="70163">MSRQNRQGRSSIRGPQSALTDFLASHNISANQIRLDADARRRAAQNNPGQVDPNQQDDGSSALPAAPTDTPDEIPAGPAQAGPSRTRRSAAETNTHDDKRKKEQQKVIDKIKASKKFQKRKRNADDSEDEDDLARAIFQQRSAPLPGQIENCANCGTRFTVTPYSRSAPDGGGLLCTPCGKKLNQDDDLPKKKKKPVPAGGPIGRRRQLQSNILDGTYQPGSKSLTTLCIETLAKNIDLAGDLGDLPWPVVDKIARKLSKHRLLNTATLDLFLQPIAEEVYIYDGAKLSADDYIRVFQTVPNLKKLKIRNAIHFKDEVMDYLISRHIDLEEFYLHGANLLASSKWHEFLNAKGQSLRSLRVYWTDKHFGNDILASLPTTCPSLNRLKVSHNQEVSGDGVKELAKLKHLRHLSLDLREHVHSDIYVSVLSEIGHALETFALSRVPDLDNTVLDAIHNKCRSLEKLRITDSELMTDEGFVRLFNGWENKGLLFLDLQKCRQLESSKPRENPDNIGLCSNGFRALMAHSGKSLRHLNIHACRHISAEAFEEVFGFEQGKIYPELQKMEISFCEEVTDFIVGCIFRSCPNLRELNVFGCMKVRDVRVPRGRILVGVPNAVGMMIEGEDDDD</sequence>
<dbReference type="PANTHER" id="PTHR13318:SF234">
    <property type="entry name" value="RNI-LIKE PROTEIN"/>
    <property type="match status" value="1"/>
</dbReference>
<evidence type="ECO:0000313" key="4">
    <source>
        <dbReference type="Proteomes" id="UP001286456"/>
    </source>
</evidence>
<feature type="compositionally biased region" description="Basic residues" evidence="1">
    <location>
        <begin position="113"/>
        <end position="122"/>
    </location>
</feature>
<dbReference type="Gene3D" id="3.80.10.10">
    <property type="entry name" value="Ribonuclease Inhibitor"/>
    <property type="match status" value="2"/>
</dbReference>
<dbReference type="InterPro" id="IPR056451">
    <property type="entry name" value="Znf_Tbcl_Rhp7"/>
</dbReference>
<dbReference type="GO" id="GO:0031146">
    <property type="term" value="P:SCF-dependent proteasomal ubiquitin-dependent protein catabolic process"/>
    <property type="evidence" value="ECO:0007669"/>
    <property type="project" value="TreeGrafter"/>
</dbReference>
<proteinExistence type="predicted"/>
<feature type="compositionally biased region" description="Basic and acidic residues" evidence="1">
    <location>
        <begin position="94"/>
        <end position="112"/>
    </location>
</feature>
<reference evidence="3" key="2">
    <citation type="submission" date="2023-06" db="EMBL/GenBank/DDBJ databases">
        <authorList>
            <consortium name="Lawrence Berkeley National Laboratory"/>
            <person name="Haridas S."/>
            <person name="Hensen N."/>
            <person name="Bonometti L."/>
            <person name="Westerberg I."/>
            <person name="Brannstrom I.O."/>
            <person name="Guillou S."/>
            <person name="Cros-Aarteil S."/>
            <person name="Calhoun S."/>
            <person name="Kuo A."/>
            <person name="Mondo S."/>
            <person name="Pangilinan J."/>
            <person name="Riley R."/>
            <person name="Labutti K."/>
            <person name="Andreopoulos B."/>
            <person name="Lipzen A."/>
            <person name="Chen C."/>
            <person name="Yanf M."/>
            <person name="Daum C."/>
            <person name="Ng V."/>
            <person name="Clum A."/>
            <person name="Steindorff A."/>
            <person name="Ohm R."/>
            <person name="Martin F."/>
            <person name="Silar P."/>
            <person name="Natvig D."/>
            <person name="Lalanne C."/>
            <person name="Gautier V."/>
            <person name="Ament-Velasquez S.L."/>
            <person name="Kruys A."/>
            <person name="Hutchinson M.I."/>
            <person name="Powell A.J."/>
            <person name="Barry K."/>
            <person name="Miller A.N."/>
            <person name="Grigoriev I.V."/>
            <person name="Debuchy R."/>
            <person name="Gladieux P."/>
            <person name="Thoren M.H."/>
            <person name="Johannesson H."/>
        </authorList>
    </citation>
    <scope>NUCLEOTIDE SEQUENCE</scope>
    <source>
        <strain evidence="3">SMH4131-1</strain>
    </source>
</reference>
<dbReference type="SMART" id="SM00367">
    <property type="entry name" value="LRR_CC"/>
    <property type="match status" value="4"/>
</dbReference>
<dbReference type="AlphaFoldDB" id="A0AAE0MDN1"/>
<dbReference type="GO" id="GO:0043565">
    <property type="term" value="F:sequence-specific DNA binding"/>
    <property type="evidence" value="ECO:0007669"/>
    <property type="project" value="InterPro"/>
</dbReference>
<protein>
    <recommendedName>
        <fullName evidence="2">GATA-type domain-containing protein</fullName>
    </recommendedName>
</protein>
<dbReference type="Pfam" id="PF23550">
    <property type="entry name" value="zf_Tbcl_Rhp7"/>
    <property type="match status" value="1"/>
</dbReference>
<dbReference type="GO" id="GO:0019005">
    <property type="term" value="C:SCF ubiquitin ligase complex"/>
    <property type="evidence" value="ECO:0007669"/>
    <property type="project" value="TreeGrafter"/>
</dbReference>
<dbReference type="Proteomes" id="UP001286456">
    <property type="component" value="Unassembled WGS sequence"/>
</dbReference>
<accession>A0AAE0MDN1</accession>
<dbReference type="InterPro" id="IPR032675">
    <property type="entry name" value="LRR_dom_sf"/>
</dbReference>
<dbReference type="SUPFAM" id="SSF52047">
    <property type="entry name" value="RNI-like"/>
    <property type="match status" value="1"/>
</dbReference>
<dbReference type="InterPro" id="IPR006553">
    <property type="entry name" value="Leu-rich_rpt_Cys-con_subtyp"/>
</dbReference>
<dbReference type="InterPro" id="IPR000679">
    <property type="entry name" value="Znf_GATA"/>
</dbReference>
<feature type="region of interest" description="Disordered" evidence="1">
    <location>
        <begin position="33"/>
        <end position="131"/>
    </location>
</feature>
<reference evidence="3" key="1">
    <citation type="journal article" date="2023" name="Mol. Phylogenet. Evol.">
        <title>Genome-scale phylogeny and comparative genomics of the fungal order Sordariales.</title>
        <authorList>
            <person name="Hensen N."/>
            <person name="Bonometti L."/>
            <person name="Westerberg I."/>
            <person name="Brannstrom I.O."/>
            <person name="Guillou S."/>
            <person name="Cros-Aarteil S."/>
            <person name="Calhoun S."/>
            <person name="Haridas S."/>
            <person name="Kuo A."/>
            <person name="Mondo S."/>
            <person name="Pangilinan J."/>
            <person name="Riley R."/>
            <person name="LaButti K."/>
            <person name="Andreopoulos B."/>
            <person name="Lipzen A."/>
            <person name="Chen C."/>
            <person name="Yan M."/>
            <person name="Daum C."/>
            <person name="Ng V."/>
            <person name="Clum A."/>
            <person name="Steindorff A."/>
            <person name="Ohm R.A."/>
            <person name="Martin F."/>
            <person name="Silar P."/>
            <person name="Natvig D.O."/>
            <person name="Lalanne C."/>
            <person name="Gautier V."/>
            <person name="Ament-Velasquez S.L."/>
            <person name="Kruys A."/>
            <person name="Hutchinson M.I."/>
            <person name="Powell A.J."/>
            <person name="Barry K."/>
            <person name="Miller A.N."/>
            <person name="Grigoriev I.V."/>
            <person name="Debuchy R."/>
            <person name="Gladieux P."/>
            <person name="Hiltunen Thoren M."/>
            <person name="Johannesson H."/>
        </authorList>
    </citation>
    <scope>NUCLEOTIDE SEQUENCE</scope>
    <source>
        <strain evidence="3">SMH4131-1</strain>
    </source>
</reference>
<feature type="domain" description="GATA-type" evidence="2">
    <location>
        <begin position="146"/>
        <end position="198"/>
    </location>
</feature>
<gene>
    <name evidence="3" type="ORF">B0T19DRAFT_156913</name>
</gene>
<feature type="region of interest" description="Disordered" evidence="1">
    <location>
        <begin position="185"/>
        <end position="205"/>
    </location>
</feature>
<name>A0AAE0MDN1_9PEZI</name>
<evidence type="ECO:0000259" key="2">
    <source>
        <dbReference type="SMART" id="SM00401"/>
    </source>
</evidence>
<organism evidence="3 4">
    <name type="scientific">Cercophora scortea</name>
    <dbReference type="NCBI Taxonomy" id="314031"/>
    <lineage>
        <taxon>Eukaryota</taxon>
        <taxon>Fungi</taxon>
        <taxon>Dikarya</taxon>
        <taxon>Ascomycota</taxon>
        <taxon>Pezizomycotina</taxon>
        <taxon>Sordariomycetes</taxon>
        <taxon>Sordariomycetidae</taxon>
        <taxon>Sordariales</taxon>
        <taxon>Lasiosphaeriaceae</taxon>
        <taxon>Cercophora</taxon>
    </lineage>
</organism>
<dbReference type="EMBL" id="JAUEPO010000003">
    <property type="protein sequence ID" value="KAK3327229.1"/>
    <property type="molecule type" value="Genomic_DNA"/>
</dbReference>
<keyword evidence="4" id="KW-1185">Reference proteome</keyword>
<comment type="caution">
    <text evidence="3">The sequence shown here is derived from an EMBL/GenBank/DDBJ whole genome shotgun (WGS) entry which is preliminary data.</text>
</comment>
<dbReference type="SMART" id="SM00401">
    <property type="entry name" value="ZnF_GATA"/>
    <property type="match status" value="1"/>
</dbReference>